<dbReference type="AlphaFoldDB" id="H0UPJ8"/>
<dbReference type="PANTHER" id="PTHR43777:SF1">
    <property type="entry name" value="MOLYBDENUM COFACTOR CYTIDYLYLTRANSFERASE"/>
    <property type="match status" value="1"/>
</dbReference>
<dbReference type="Pfam" id="PF01966">
    <property type="entry name" value="HD"/>
    <property type="match status" value="1"/>
</dbReference>
<dbReference type="CDD" id="cd00077">
    <property type="entry name" value="HDc"/>
    <property type="match status" value="1"/>
</dbReference>
<sequence length="374" mass="39782">MGMRLGGLVLLGGYSSRMGRFKPGLDIGGATPVERCVRLLSSAGVDPVVAVVGHNRQEAEALVSSAGADVVFNPLYPSGMFSSVRRGVEALMGSGVTGAFVLPVDVPLVRPCTVRALADRFAALAGSGAVDALIPVFRGRTGHPPVIGSHRFEEILGFEGQGGLRALMSGWKLETLDVFDSHVLLDMDTPEDLDVILSRLGRMEAPDREECLEMLRLYNTPPDVVSHSLAVCGAGLSIGRALVPRGAQLDLAMLEAGCLLHDIAKGTGNHEAAGEELLKGLGFERLGTLVGSHRDLPDSVRTPEAEVLFLADKSVKGTGFITLEDRLNVMRLRLRDDPAALAGAERRIGLAMEIRRKVEALAGAKLEEILSLDR</sequence>
<dbReference type="InterPro" id="IPR029044">
    <property type="entry name" value="Nucleotide-diphossugar_trans"/>
</dbReference>
<evidence type="ECO:0000259" key="1">
    <source>
        <dbReference type="SMART" id="SM00471"/>
    </source>
</evidence>
<dbReference type="STRING" id="926567.TheveDRAFT_0378"/>
<dbReference type="SUPFAM" id="SSF53448">
    <property type="entry name" value="Nucleotide-diphospho-sugar transferases"/>
    <property type="match status" value="1"/>
</dbReference>
<dbReference type="EMBL" id="CM001377">
    <property type="protein sequence ID" value="EHM09545.1"/>
    <property type="molecule type" value="Genomic_DNA"/>
</dbReference>
<dbReference type="RefSeq" id="WP_006583039.1">
    <property type="nucleotide sequence ID" value="NZ_CM001377.1"/>
</dbReference>
<dbReference type="eggNOG" id="COG1418">
    <property type="taxonomic scope" value="Bacteria"/>
</dbReference>
<dbReference type="InterPro" id="IPR054703">
    <property type="entry name" value="Mop-rel"/>
</dbReference>
<reference evidence="2 3" key="1">
    <citation type="submission" date="2011-10" db="EMBL/GenBank/DDBJ databases">
        <title>The Noncontiguous Finished genome of Thermanaerovibrio velox DSM 12556.</title>
        <authorList>
            <consortium name="US DOE Joint Genome Institute (JGI-PGF)"/>
            <person name="Lucas S."/>
            <person name="Copeland A."/>
            <person name="Lapidus A."/>
            <person name="Glavina del Rio T."/>
            <person name="Dalin E."/>
            <person name="Tice H."/>
            <person name="Bruce D."/>
            <person name="Goodwin L."/>
            <person name="Pitluck S."/>
            <person name="Peters L."/>
            <person name="Mikhailova N."/>
            <person name="Teshima H."/>
            <person name="Kyrpides N."/>
            <person name="Mavromatis K."/>
            <person name="Ivanova N."/>
            <person name="Markowitz V."/>
            <person name="Cheng J.-F."/>
            <person name="Hugenholtz P."/>
            <person name="Woyke T."/>
            <person name="Wu D."/>
            <person name="Spring S."/>
            <person name="Brambilla E.-M."/>
            <person name="Klenk H.-P."/>
            <person name="Eisen J.A."/>
        </authorList>
    </citation>
    <scope>NUCLEOTIDE SEQUENCE [LARGE SCALE GENOMIC DNA]</scope>
    <source>
        <strain evidence="2 3">DSM 12556</strain>
    </source>
</reference>
<organism evidence="2 3">
    <name type="scientific">Thermanaerovibrio velox DSM 12556</name>
    <dbReference type="NCBI Taxonomy" id="926567"/>
    <lineage>
        <taxon>Bacteria</taxon>
        <taxon>Thermotogati</taxon>
        <taxon>Synergistota</taxon>
        <taxon>Synergistia</taxon>
        <taxon>Synergistales</taxon>
        <taxon>Synergistaceae</taxon>
        <taxon>Thermanaerovibrio</taxon>
    </lineage>
</organism>
<name>H0UPJ8_9BACT</name>
<dbReference type="InterPro" id="IPR006674">
    <property type="entry name" value="HD_domain"/>
</dbReference>
<accession>H0UPJ8</accession>
<dbReference type="SMART" id="SM00471">
    <property type="entry name" value="HDc"/>
    <property type="match status" value="1"/>
</dbReference>
<protein>
    <submittedName>
        <fullName evidence="2">Putative MobA-like protein</fullName>
    </submittedName>
</protein>
<dbReference type="OrthoDB" id="285216at2"/>
<dbReference type="InterPro" id="IPR025877">
    <property type="entry name" value="MobA-like_NTP_Trfase"/>
</dbReference>
<dbReference type="SUPFAM" id="SSF109604">
    <property type="entry name" value="HD-domain/PDEase-like"/>
    <property type="match status" value="1"/>
</dbReference>
<evidence type="ECO:0000313" key="2">
    <source>
        <dbReference type="EMBL" id="EHM09545.1"/>
    </source>
</evidence>
<dbReference type="InterPro" id="IPR003607">
    <property type="entry name" value="HD/PDEase_dom"/>
</dbReference>
<dbReference type="Gene3D" id="3.90.550.10">
    <property type="entry name" value="Spore Coat Polysaccharide Biosynthesis Protein SpsA, Chain A"/>
    <property type="match status" value="1"/>
</dbReference>
<gene>
    <name evidence="2" type="ORF">TheveDRAFT_0378</name>
</gene>
<keyword evidence="3" id="KW-1185">Reference proteome</keyword>
<dbReference type="Pfam" id="PF12804">
    <property type="entry name" value="NTP_transf_3"/>
    <property type="match status" value="1"/>
</dbReference>
<feature type="domain" description="HD/PDEase" evidence="1">
    <location>
        <begin position="220"/>
        <end position="326"/>
    </location>
</feature>
<dbReference type="PANTHER" id="PTHR43777">
    <property type="entry name" value="MOLYBDENUM COFACTOR CYTIDYLYLTRANSFERASE"/>
    <property type="match status" value="1"/>
</dbReference>
<dbReference type="HOGENOM" id="CLU_040526_0_0_0"/>
<dbReference type="NCBIfam" id="NF045665">
    <property type="entry name" value="NTPtran_DVU1551"/>
    <property type="match status" value="1"/>
</dbReference>
<proteinExistence type="predicted"/>
<dbReference type="eggNOG" id="COG2068">
    <property type="taxonomic scope" value="Bacteria"/>
</dbReference>
<dbReference type="Proteomes" id="UP000005730">
    <property type="component" value="Chromosome"/>
</dbReference>
<evidence type="ECO:0000313" key="3">
    <source>
        <dbReference type="Proteomes" id="UP000005730"/>
    </source>
</evidence>
<dbReference type="GO" id="GO:0016779">
    <property type="term" value="F:nucleotidyltransferase activity"/>
    <property type="evidence" value="ECO:0007669"/>
    <property type="project" value="UniProtKB-ARBA"/>
</dbReference>
<dbReference type="Gene3D" id="1.10.3210.10">
    <property type="entry name" value="Hypothetical protein af1432"/>
    <property type="match status" value="1"/>
</dbReference>
<dbReference type="CDD" id="cd04182">
    <property type="entry name" value="GT_2_like_f"/>
    <property type="match status" value="1"/>
</dbReference>